<reference evidence="3" key="1">
    <citation type="journal article" date="2019" name="Int. J. Syst. Evol. Microbiol.">
        <title>The Global Catalogue of Microorganisms (GCM) 10K type strain sequencing project: providing services to taxonomists for standard genome sequencing and annotation.</title>
        <authorList>
            <consortium name="The Broad Institute Genomics Platform"/>
            <consortium name="The Broad Institute Genome Sequencing Center for Infectious Disease"/>
            <person name="Wu L."/>
            <person name="Ma J."/>
        </authorList>
    </citation>
    <scope>NUCLEOTIDE SEQUENCE [LARGE SCALE GENOMIC DNA]</scope>
    <source>
        <strain evidence="3">CGMCC 1.16455</strain>
    </source>
</reference>
<gene>
    <name evidence="2" type="ORF">ACFPK8_04700</name>
</gene>
<feature type="signal peptide" evidence="1">
    <location>
        <begin position="1"/>
        <end position="23"/>
    </location>
</feature>
<evidence type="ECO:0000313" key="3">
    <source>
        <dbReference type="Proteomes" id="UP001595937"/>
    </source>
</evidence>
<keyword evidence="1" id="KW-0732">Signal</keyword>
<name>A0ABW0FEQ0_9MICO</name>
<evidence type="ECO:0000256" key="1">
    <source>
        <dbReference type="SAM" id="SignalP"/>
    </source>
</evidence>
<evidence type="ECO:0000313" key="2">
    <source>
        <dbReference type="EMBL" id="MFC5296800.1"/>
    </source>
</evidence>
<feature type="chain" id="PRO_5046831911" evidence="1">
    <location>
        <begin position="24"/>
        <end position="140"/>
    </location>
</feature>
<dbReference type="GeneID" id="303295509"/>
<organism evidence="2 3">
    <name type="scientific">Brachybacterium tyrofermentans</name>
    <dbReference type="NCBI Taxonomy" id="47848"/>
    <lineage>
        <taxon>Bacteria</taxon>
        <taxon>Bacillati</taxon>
        <taxon>Actinomycetota</taxon>
        <taxon>Actinomycetes</taxon>
        <taxon>Micrococcales</taxon>
        <taxon>Dermabacteraceae</taxon>
        <taxon>Brachybacterium</taxon>
    </lineage>
</organism>
<accession>A0ABW0FEQ0</accession>
<dbReference type="Proteomes" id="UP001595937">
    <property type="component" value="Unassembled WGS sequence"/>
</dbReference>
<keyword evidence="3" id="KW-1185">Reference proteome</keyword>
<sequence length="140" mass="15010">MRTFARRLATSAAAALAATSLLAAPALAEGSFTSSLSSWMVGKDTRTWFDNDHDSASTNITMGGCRTTNGASPGRMQFKLIKHRTALPGKAIATNTMSCSSSNVTTRYGAQDRSYYHINFAGVVDGPTRYYSASTFKVSY</sequence>
<dbReference type="RefSeq" id="WP_343921864.1">
    <property type="nucleotide sequence ID" value="NZ_BAAAIR010000003.1"/>
</dbReference>
<proteinExistence type="predicted"/>
<dbReference type="EMBL" id="JBHSLN010000016">
    <property type="protein sequence ID" value="MFC5296800.1"/>
    <property type="molecule type" value="Genomic_DNA"/>
</dbReference>
<protein>
    <submittedName>
        <fullName evidence="2">Uncharacterized protein</fullName>
    </submittedName>
</protein>
<comment type="caution">
    <text evidence="2">The sequence shown here is derived from an EMBL/GenBank/DDBJ whole genome shotgun (WGS) entry which is preliminary data.</text>
</comment>